<dbReference type="EMBL" id="BNDY01000017">
    <property type="protein sequence ID" value="GHI40194.1"/>
    <property type="molecule type" value="Genomic_DNA"/>
</dbReference>
<evidence type="ECO:0000313" key="2">
    <source>
        <dbReference type="EMBL" id="GHI40194.1"/>
    </source>
</evidence>
<organism evidence="2 3">
    <name type="scientific">Streptomyces violascens</name>
    <dbReference type="NCBI Taxonomy" id="67381"/>
    <lineage>
        <taxon>Bacteria</taxon>
        <taxon>Bacillati</taxon>
        <taxon>Actinomycetota</taxon>
        <taxon>Actinomycetes</taxon>
        <taxon>Kitasatosporales</taxon>
        <taxon>Streptomycetaceae</taxon>
        <taxon>Streptomyces</taxon>
    </lineage>
</organism>
<evidence type="ECO:0000256" key="1">
    <source>
        <dbReference type="SAM" id="MobiDB-lite"/>
    </source>
</evidence>
<gene>
    <name evidence="2" type="ORF">Sviol_46020</name>
</gene>
<keyword evidence="3" id="KW-1185">Reference proteome</keyword>
<name>A0ABQ3QSE9_9ACTN</name>
<evidence type="ECO:0000313" key="3">
    <source>
        <dbReference type="Proteomes" id="UP001050808"/>
    </source>
</evidence>
<protein>
    <submittedName>
        <fullName evidence="2">Uncharacterized protein</fullName>
    </submittedName>
</protein>
<accession>A0ABQ3QSE9</accession>
<dbReference type="Proteomes" id="UP001050808">
    <property type="component" value="Unassembled WGS sequence"/>
</dbReference>
<feature type="compositionally biased region" description="Acidic residues" evidence="1">
    <location>
        <begin position="1"/>
        <end position="12"/>
    </location>
</feature>
<proteinExistence type="predicted"/>
<comment type="caution">
    <text evidence="2">The sequence shown here is derived from an EMBL/GenBank/DDBJ whole genome shotgun (WGS) entry which is preliminary data.</text>
</comment>
<sequence length="84" mass="8198">MAAGESEVDQSAEAEGGGPVVDPALACDPAPAGQAAVAAGHEAGDEAFGRGAPTPVVGLPDRVRCGLTACGFLQLMVRAPGEEP</sequence>
<feature type="region of interest" description="Disordered" evidence="1">
    <location>
        <begin position="1"/>
        <end position="27"/>
    </location>
</feature>
<reference evidence="2" key="1">
    <citation type="submission" date="2024-05" db="EMBL/GenBank/DDBJ databases">
        <title>Whole genome shotgun sequence of Streptomyces violascens NBRC 12920.</title>
        <authorList>
            <person name="Komaki H."/>
            <person name="Tamura T."/>
        </authorList>
    </citation>
    <scope>NUCLEOTIDE SEQUENCE</scope>
    <source>
        <strain evidence="2">NBRC 12920</strain>
    </source>
</reference>